<reference evidence="1 2" key="1">
    <citation type="submission" date="2018-03" db="EMBL/GenBank/DDBJ databases">
        <title>Aquarubrobacter algicola gen. nov., sp. nov., a novel actinobacterium isolated from shallow eutrophic lake during the end of cyanobacterial harmful algal blooms.</title>
        <authorList>
            <person name="Chun S.J."/>
        </authorList>
    </citation>
    <scope>NUCLEOTIDE SEQUENCE [LARGE SCALE GENOMIC DNA]</scope>
    <source>
        <strain evidence="1 2">Seoho-28</strain>
    </source>
</reference>
<dbReference type="Proteomes" id="UP000240739">
    <property type="component" value="Unassembled WGS sequence"/>
</dbReference>
<protein>
    <recommendedName>
        <fullName evidence="3">DUF1828 domain-containing protein</fullName>
    </recommendedName>
</protein>
<evidence type="ECO:0008006" key="3">
    <source>
        <dbReference type="Google" id="ProtNLM"/>
    </source>
</evidence>
<name>A0A2T4UL40_9ACTN</name>
<keyword evidence="2" id="KW-1185">Reference proteome</keyword>
<proteinExistence type="predicted"/>
<organism evidence="1 2">
    <name type="scientific">Paraconexibacter algicola</name>
    <dbReference type="NCBI Taxonomy" id="2133960"/>
    <lineage>
        <taxon>Bacteria</taxon>
        <taxon>Bacillati</taxon>
        <taxon>Actinomycetota</taxon>
        <taxon>Thermoleophilia</taxon>
        <taxon>Solirubrobacterales</taxon>
        <taxon>Paraconexibacteraceae</taxon>
        <taxon>Paraconexibacter</taxon>
    </lineage>
</organism>
<evidence type="ECO:0000313" key="2">
    <source>
        <dbReference type="Proteomes" id="UP000240739"/>
    </source>
</evidence>
<accession>A0A2T4UL40</accession>
<dbReference type="EMBL" id="PYYB01000001">
    <property type="protein sequence ID" value="PTL59962.1"/>
    <property type="molecule type" value="Genomic_DNA"/>
</dbReference>
<evidence type="ECO:0000313" key="1">
    <source>
        <dbReference type="EMBL" id="PTL59962.1"/>
    </source>
</evidence>
<sequence>MSPTRIQDNSLRDDLLAVLGDGLEVVARGDGLAVLTPCDYPDGDGVVVQIVPAENGYVLTDGGNGDARLIVGGPGARAMGPLGAAVARRFGATFDGGRVLARVDSGGEVAEACWRVAQASVAIAEAATYHRPQRPREQELTDLVATSMEMRDLTVEREREIEGASGHRHKAALFVPERDAVIEPVGGEKAWNVASAVYVEFGDLAGVNGYQLIAVVDDRAEAPNEDVERLLRQVGVVARWSQADQWLDGLATARLV</sequence>
<gene>
    <name evidence="1" type="ORF">C7Y72_10045</name>
</gene>
<dbReference type="AlphaFoldDB" id="A0A2T4UL40"/>
<comment type="caution">
    <text evidence="1">The sequence shown here is derived from an EMBL/GenBank/DDBJ whole genome shotgun (WGS) entry which is preliminary data.</text>
</comment>